<accession>A0ACC3C1W8</accession>
<proteinExistence type="predicted"/>
<evidence type="ECO:0000313" key="1">
    <source>
        <dbReference type="EMBL" id="KAK1863960.1"/>
    </source>
</evidence>
<evidence type="ECO:0000313" key="2">
    <source>
        <dbReference type="Proteomes" id="UP000798662"/>
    </source>
</evidence>
<comment type="caution">
    <text evidence="1">The sequence shown here is derived from an EMBL/GenBank/DDBJ whole genome shotgun (WGS) entry which is preliminary data.</text>
</comment>
<name>A0ACC3C1W8_PYRYE</name>
<organism evidence="1 2">
    <name type="scientific">Pyropia yezoensis</name>
    <name type="common">Susabi-nori</name>
    <name type="synonym">Porphyra yezoensis</name>
    <dbReference type="NCBI Taxonomy" id="2788"/>
    <lineage>
        <taxon>Eukaryota</taxon>
        <taxon>Rhodophyta</taxon>
        <taxon>Bangiophyceae</taxon>
        <taxon>Bangiales</taxon>
        <taxon>Bangiaceae</taxon>
        <taxon>Pyropia</taxon>
    </lineage>
</organism>
<dbReference type="Proteomes" id="UP000798662">
    <property type="component" value="Chromosome 2"/>
</dbReference>
<sequence length="571" mass="59643">MATRVSLWGRSPLGLVTAFLARLRAAFGWRFVVVLASTYVGVRGILGGLTSAAYLPYMRVKVGVTDAPTYQALRTVVWLPWSLKPLMGMVSDVAPIRGYGKRYYILGSVVLGTVAAAVLAAAPVSTLGGGAAAAVLMFVVCAQVVCIDILVQGAYSRLMVENPQTGSDVVSAVWGFIFLGALAGSGLVALIGERHPSLYYWAAIGFALQVGVPVAVGWLPEARTANGLRVDMLRTHQPFFMLAAFMTAAATGLGAVSLWATPLVQASYAVSVGVVLCVAALYLLPSMIGKALVYLFLSTSLSLNIRGAVDVFYTGSAECVPGGPAFSLAFYQAWTTMVACVAGGVGVSIFQTFLSRTWYRRAFWVTTAVEVAAAVVDISLVNRWNLRLGISDKLFYVLGDSMLESVLEALDALPASVLMSKLCPPGIEATVFALLMGCSNFGRAVASSVGAFALHVAGIETPSSGRCNLDNLCALVVLGKVCLPLLRIPLTFVLIPDVKMTADLVGAVAVVKERPSCGIVVEGGKPPGALEGAEEEGGGRIDGGRQEDEDEGGASGSVSEVGSLMAAGIHR</sequence>
<gene>
    <name evidence="1" type="ORF">I4F81_006512</name>
</gene>
<dbReference type="EMBL" id="CM020619">
    <property type="protein sequence ID" value="KAK1863960.1"/>
    <property type="molecule type" value="Genomic_DNA"/>
</dbReference>
<keyword evidence="2" id="KW-1185">Reference proteome</keyword>
<protein>
    <submittedName>
        <fullName evidence="1">Uncharacterized protein</fullName>
    </submittedName>
</protein>
<reference evidence="1" key="1">
    <citation type="submission" date="2019-11" db="EMBL/GenBank/DDBJ databases">
        <title>Nori genome reveals adaptations in red seaweeds to the harsh intertidal environment.</title>
        <authorList>
            <person name="Wang D."/>
            <person name="Mao Y."/>
        </authorList>
    </citation>
    <scope>NUCLEOTIDE SEQUENCE</scope>
    <source>
        <tissue evidence="1">Gametophyte</tissue>
    </source>
</reference>